<dbReference type="SUPFAM" id="SSF56801">
    <property type="entry name" value="Acetyl-CoA synthetase-like"/>
    <property type="match status" value="1"/>
</dbReference>
<organism evidence="3 4">
    <name type="scientific">Roseibium aggregatum</name>
    <dbReference type="NCBI Taxonomy" id="187304"/>
    <lineage>
        <taxon>Bacteria</taxon>
        <taxon>Pseudomonadati</taxon>
        <taxon>Pseudomonadota</taxon>
        <taxon>Alphaproteobacteria</taxon>
        <taxon>Hyphomicrobiales</taxon>
        <taxon>Stappiaceae</taxon>
        <taxon>Roseibium</taxon>
    </lineage>
</organism>
<evidence type="ECO:0000313" key="3">
    <source>
        <dbReference type="EMBL" id="MBD1549346.1"/>
    </source>
</evidence>
<accession>A0A926P374</accession>
<protein>
    <submittedName>
        <fullName evidence="3">AMP-binding protein</fullName>
    </submittedName>
</protein>
<dbReference type="GO" id="GO:0016878">
    <property type="term" value="F:acid-thiol ligase activity"/>
    <property type="evidence" value="ECO:0007669"/>
    <property type="project" value="UniProtKB-ARBA"/>
</dbReference>
<dbReference type="Gene3D" id="3.30.300.30">
    <property type="match status" value="1"/>
</dbReference>
<evidence type="ECO:0000259" key="1">
    <source>
        <dbReference type="Pfam" id="PF00501"/>
    </source>
</evidence>
<dbReference type="RefSeq" id="WP_190294033.1">
    <property type="nucleotide sequence ID" value="NZ_JABFCZ010000035.1"/>
</dbReference>
<dbReference type="Pfam" id="PF00501">
    <property type="entry name" value="AMP-binding"/>
    <property type="match status" value="1"/>
</dbReference>
<dbReference type="AlphaFoldDB" id="A0A926P374"/>
<dbReference type="InterPro" id="IPR000873">
    <property type="entry name" value="AMP-dep_synth/lig_dom"/>
</dbReference>
<dbReference type="InterPro" id="IPR045851">
    <property type="entry name" value="AMP-bd_C_sf"/>
</dbReference>
<dbReference type="PANTHER" id="PTHR43767">
    <property type="entry name" value="LONG-CHAIN-FATTY-ACID--COA LIGASE"/>
    <property type="match status" value="1"/>
</dbReference>
<comment type="caution">
    <text evidence="3">The sequence shown here is derived from an EMBL/GenBank/DDBJ whole genome shotgun (WGS) entry which is preliminary data.</text>
</comment>
<feature type="domain" description="AMP-dependent synthetase/ligase" evidence="1">
    <location>
        <begin position="11"/>
        <end position="369"/>
    </location>
</feature>
<dbReference type="Pfam" id="PF13193">
    <property type="entry name" value="AMP-binding_C"/>
    <property type="match status" value="1"/>
</dbReference>
<evidence type="ECO:0000313" key="4">
    <source>
        <dbReference type="Proteomes" id="UP000598467"/>
    </source>
</evidence>
<dbReference type="PANTHER" id="PTHR43767:SF1">
    <property type="entry name" value="NONRIBOSOMAL PEPTIDE SYNTHASE PES1 (EUROFUNG)-RELATED"/>
    <property type="match status" value="1"/>
</dbReference>
<gene>
    <name evidence="3" type="ORF">HK439_24065</name>
</gene>
<dbReference type="Proteomes" id="UP000598467">
    <property type="component" value="Unassembled WGS sequence"/>
</dbReference>
<feature type="domain" description="AMP-binding enzyme C-terminal" evidence="2">
    <location>
        <begin position="420"/>
        <end position="495"/>
    </location>
</feature>
<dbReference type="PROSITE" id="PS00455">
    <property type="entry name" value="AMP_BINDING"/>
    <property type="match status" value="1"/>
</dbReference>
<reference evidence="3" key="1">
    <citation type="submission" date="2020-05" db="EMBL/GenBank/DDBJ databases">
        <title>Identification of trans-AT polyketide cluster in two marine bacteria, producers of a novel glutaramide-containing polyketide sesbanimide D and analogs.</title>
        <authorList>
            <person name="Kacar D."/>
            <person name="Rodriguez P."/>
            <person name="Canedo L."/>
            <person name="Gonzalez E."/>
            <person name="Galan B."/>
            <person name="De La Calle F."/>
            <person name="Garcia J.L."/>
        </authorList>
    </citation>
    <scope>NUCLEOTIDE SEQUENCE</scope>
    <source>
        <strain evidence="3">PHM038</strain>
    </source>
</reference>
<dbReference type="Gene3D" id="3.40.50.12780">
    <property type="entry name" value="N-terminal domain of ligase-like"/>
    <property type="match status" value="1"/>
</dbReference>
<dbReference type="InterPro" id="IPR050237">
    <property type="entry name" value="ATP-dep_AMP-bd_enzyme"/>
</dbReference>
<dbReference type="EMBL" id="JABFCZ010000035">
    <property type="protein sequence ID" value="MBD1549346.1"/>
    <property type="molecule type" value="Genomic_DNA"/>
</dbReference>
<dbReference type="InterPro" id="IPR025110">
    <property type="entry name" value="AMP-bd_C"/>
</dbReference>
<dbReference type="InterPro" id="IPR042099">
    <property type="entry name" value="ANL_N_sf"/>
</dbReference>
<dbReference type="InterPro" id="IPR020845">
    <property type="entry name" value="AMP-binding_CS"/>
</dbReference>
<proteinExistence type="predicted"/>
<evidence type="ECO:0000259" key="2">
    <source>
        <dbReference type="Pfam" id="PF13193"/>
    </source>
</evidence>
<sequence>MLDHIGQIPANAAQRFANREALIAGGRRFTFAELNGLIEAVAGGLSRLGLGQGDIVTLYAANSWEWIVSYFAVARLGAVINPVNTMLTPAEVEYVVKDCGAKAIIASPDKIAGILGVTEVSSVQSIIAIGDAPVAGAISFDGLIAARHPAPPPPDVAADSLGSIAYTSGTTGQPKGAMQSHRAVILNGAMTSQMHMRGADDIVVSALPCPHVYANVLMTGMMMCGTKLVLHERFDSAAVLADIERHSATIFDGVPAMYMYILNNPDLKQSDLSSLRRCYVGGQTMPVTVMEAVEAAFGAPLIELWGMTEIAGLGATHPLLGRNKHGSIGCAMPYCELRIADAENAGRTMPRGEVGELMVRGPIVMMGYFGDPEKTRETLEPDGWMHTGDLGTMDVDNCVNIVDRKKDMILTGGYNVYPAEIERALAAHPAVALSAVGKLPDAVKGEIAKAYVVLKEGAACTEDEIIAFCRETLAAYKCPRTVQFVKDVPKTSTGKIMRRELYKLDQG</sequence>
<name>A0A926P374_9HYPH</name>